<name>A0A078JD81_BRANA</name>
<protein>
    <submittedName>
        <fullName evidence="2">BnaCnng47810D protein</fullName>
    </submittedName>
</protein>
<sequence>MNTDVKIAGEHRSSLLQPSHQTKLHPRANQ</sequence>
<keyword evidence="3" id="KW-1185">Reference proteome</keyword>
<dbReference type="Gramene" id="CDY65578">
    <property type="protein sequence ID" value="CDY65578"/>
    <property type="gene ID" value="GSBRNA2T00046833001"/>
</dbReference>
<dbReference type="PaxDb" id="3708-A0A078JD81"/>
<feature type="region of interest" description="Disordered" evidence="1">
    <location>
        <begin position="1"/>
        <end position="30"/>
    </location>
</feature>
<evidence type="ECO:0000313" key="2">
    <source>
        <dbReference type="EMBL" id="CDY65578.1"/>
    </source>
</evidence>
<dbReference type="EMBL" id="LK034840">
    <property type="protein sequence ID" value="CDY65578.1"/>
    <property type="molecule type" value="Genomic_DNA"/>
</dbReference>
<gene>
    <name evidence="2" type="primary">BnaCnng47810D</name>
    <name evidence="2" type="ORF">GSBRNA2T00046833001</name>
</gene>
<dbReference type="AlphaFoldDB" id="A0A078JD81"/>
<proteinExistence type="predicted"/>
<dbReference type="Proteomes" id="UP000028999">
    <property type="component" value="Unassembled WGS sequence"/>
</dbReference>
<organism evidence="2 3">
    <name type="scientific">Brassica napus</name>
    <name type="common">Rape</name>
    <dbReference type="NCBI Taxonomy" id="3708"/>
    <lineage>
        <taxon>Eukaryota</taxon>
        <taxon>Viridiplantae</taxon>
        <taxon>Streptophyta</taxon>
        <taxon>Embryophyta</taxon>
        <taxon>Tracheophyta</taxon>
        <taxon>Spermatophyta</taxon>
        <taxon>Magnoliopsida</taxon>
        <taxon>eudicotyledons</taxon>
        <taxon>Gunneridae</taxon>
        <taxon>Pentapetalae</taxon>
        <taxon>rosids</taxon>
        <taxon>malvids</taxon>
        <taxon>Brassicales</taxon>
        <taxon>Brassicaceae</taxon>
        <taxon>Brassiceae</taxon>
        <taxon>Brassica</taxon>
    </lineage>
</organism>
<reference evidence="2 3" key="1">
    <citation type="journal article" date="2014" name="Science">
        <title>Plant genetics. Early allopolyploid evolution in the post-Neolithic Brassica napus oilseed genome.</title>
        <authorList>
            <person name="Chalhoub B."/>
            <person name="Denoeud F."/>
            <person name="Liu S."/>
            <person name="Parkin I.A."/>
            <person name="Tang H."/>
            <person name="Wang X."/>
            <person name="Chiquet J."/>
            <person name="Belcram H."/>
            <person name="Tong C."/>
            <person name="Samans B."/>
            <person name="Correa M."/>
            <person name="Da Silva C."/>
            <person name="Just J."/>
            <person name="Falentin C."/>
            <person name="Koh C.S."/>
            <person name="Le Clainche I."/>
            <person name="Bernard M."/>
            <person name="Bento P."/>
            <person name="Noel B."/>
            <person name="Labadie K."/>
            <person name="Alberti A."/>
            <person name="Charles M."/>
            <person name="Arnaud D."/>
            <person name="Guo H."/>
            <person name="Daviaud C."/>
            <person name="Alamery S."/>
            <person name="Jabbari K."/>
            <person name="Zhao M."/>
            <person name="Edger P.P."/>
            <person name="Chelaifa H."/>
            <person name="Tack D."/>
            <person name="Lassalle G."/>
            <person name="Mestiri I."/>
            <person name="Schnel N."/>
            <person name="Le Paslier M.C."/>
            <person name="Fan G."/>
            <person name="Renault V."/>
            <person name="Bayer P.E."/>
            <person name="Golicz A.A."/>
            <person name="Manoli S."/>
            <person name="Lee T.H."/>
            <person name="Thi V.H."/>
            <person name="Chalabi S."/>
            <person name="Hu Q."/>
            <person name="Fan C."/>
            <person name="Tollenaere R."/>
            <person name="Lu Y."/>
            <person name="Battail C."/>
            <person name="Shen J."/>
            <person name="Sidebottom C.H."/>
            <person name="Wang X."/>
            <person name="Canaguier A."/>
            <person name="Chauveau A."/>
            <person name="Berard A."/>
            <person name="Deniot G."/>
            <person name="Guan M."/>
            <person name="Liu Z."/>
            <person name="Sun F."/>
            <person name="Lim Y.P."/>
            <person name="Lyons E."/>
            <person name="Town C.D."/>
            <person name="Bancroft I."/>
            <person name="Wang X."/>
            <person name="Meng J."/>
            <person name="Ma J."/>
            <person name="Pires J.C."/>
            <person name="King G.J."/>
            <person name="Brunel D."/>
            <person name="Delourme R."/>
            <person name="Renard M."/>
            <person name="Aury J.M."/>
            <person name="Adams K.L."/>
            <person name="Batley J."/>
            <person name="Snowdon R.J."/>
            <person name="Tost J."/>
            <person name="Edwards D."/>
            <person name="Zhou Y."/>
            <person name="Hua W."/>
            <person name="Sharpe A.G."/>
            <person name="Paterson A.H."/>
            <person name="Guan C."/>
            <person name="Wincker P."/>
        </authorList>
    </citation>
    <scope>NUCLEOTIDE SEQUENCE [LARGE SCALE GENOMIC DNA]</scope>
    <source>
        <strain evidence="3">cv. Darmor-bzh</strain>
    </source>
</reference>
<accession>A0A078JD81</accession>
<evidence type="ECO:0000256" key="1">
    <source>
        <dbReference type="SAM" id="MobiDB-lite"/>
    </source>
</evidence>
<evidence type="ECO:0000313" key="3">
    <source>
        <dbReference type="Proteomes" id="UP000028999"/>
    </source>
</evidence>